<feature type="domain" description="DinB-like" evidence="1">
    <location>
        <begin position="12"/>
        <end position="142"/>
    </location>
</feature>
<evidence type="ECO:0000313" key="3">
    <source>
        <dbReference type="Proteomes" id="UP001249959"/>
    </source>
</evidence>
<gene>
    <name evidence="2" type="ORF">PQG45_05545</name>
</gene>
<dbReference type="RefSeq" id="WP_316070426.1">
    <property type="nucleotide sequence ID" value="NZ_JAVNWW010000001.1"/>
</dbReference>
<dbReference type="Gene3D" id="1.20.120.450">
    <property type="entry name" value="dinb family like domain"/>
    <property type="match status" value="1"/>
</dbReference>
<name>A0ABU3TS60_9BACT</name>
<accession>A0ABU3TS60</accession>
<keyword evidence="3" id="KW-1185">Reference proteome</keyword>
<organism evidence="2 3">
    <name type="scientific">Aquirufa regiilacus</name>
    <dbReference type="NCBI Taxonomy" id="3024868"/>
    <lineage>
        <taxon>Bacteria</taxon>
        <taxon>Pseudomonadati</taxon>
        <taxon>Bacteroidota</taxon>
        <taxon>Cytophagia</taxon>
        <taxon>Cytophagales</taxon>
        <taxon>Flectobacillaceae</taxon>
        <taxon>Aquirufa</taxon>
    </lineage>
</organism>
<dbReference type="InterPro" id="IPR034660">
    <property type="entry name" value="DinB/YfiT-like"/>
</dbReference>
<dbReference type="Pfam" id="PF12867">
    <property type="entry name" value="DinB_2"/>
    <property type="match status" value="1"/>
</dbReference>
<dbReference type="EMBL" id="JAVNWW010000001">
    <property type="protein sequence ID" value="MDU0808497.1"/>
    <property type="molecule type" value="Genomic_DNA"/>
</dbReference>
<protein>
    <submittedName>
        <fullName evidence="2">DinB family protein</fullName>
    </submittedName>
</protein>
<dbReference type="Proteomes" id="UP001249959">
    <property type="component" value="Unassembled WGS sequence"/>
</dbReference>
<sequence length="150" mass="16360">MPTSLLLQAAYIEARTRLSKVTETLTPTDLSKKLGTAPNSIGFLLQHIAEVELLFCKNVFGHTEVKVIAHTVIDQKDTGAWTDLTAIQNLIHESGQTIGSIMASVAEEDWSTQITTKEFGTKTKAEAFGRIISHTAYHAGQVAMILKYGS</sequence>
<proteinExistence type="predicted"/>
<dbReference type="SUPFAM" id="SSF109854">
    <property type="entry name" value="DinB/YfiT-like putative metalloenzymes"/>
    <property type="match status" value="1"/>
</dbReference>
<comment type="caution">
    <text evidence="2">The sequence shown here is derived from an EMBL/GenBank/DDBJ whole genome shotgun (WGS) entry which is preliminary data.</text>
</comment>
<evidence type="ECO:0000259" key="1">
    <source>
        <dbReference type="Pfam" id="PF12867"/>
    </source>
</evidence>
<evidence type="ECO:0000313" key="2">
    <source>
        <dbReference type="EMBL" id="MDU0808497.1"/>
    </source>
</evidence>
<dbReference type="InterPro" id="IPR024775">
    <property type="entry name" value="DinB-like"/>
</dbReference>
<reference evidence="2 3" key="1">
    <citation type="submission" date="2023-09" db="EMBL/GenBank/DDBJ databases">
        <title>Aquirufa genomes.</title>
        <authorList>
            <person name="Pitt A."/>
        </authorList>
    </citation>
    <scope>NUCLEOTIDE SEQUENCE [LARGE SCALE GENOMIC DNA]</scope>
    <source>
        <strain evidence="2 3">LEOWEIH-7C</strain>
    </source>
</reference>